<evidence type="ECO:0000313" key="1">
    <source>
        <dbReference type="EMBL" id="TFE86409.1"/>
    </source>
</evidence>
<protein>
    <submittedName>
        <fullName evidence="1">Uncharacterized protein</fullName>
    </submittedName>
</protein>
<sequence>MKKIAFFGACEKSDLLLVLGKLLAAADQKVLVVDATTTQGMYASLPVSCQQPHTLLTEVEGLDVACGFFTFEQLEHYVKRADGHLLSYDVMLIDTDHTEFVKGSELPLLHQRVLVTSFEKLCLLRNVRLLDQYFQTVKIGQPLDFHKVIYPFMEFGIREAYLDGYYSDYPIRWQDHVYRFPLDVGDVAVKLENQHHGRIDARRLSRAYAKTLLSLAGTLTGLDARTLTMSWKRVKRRGQHGI</sequence>
<keyword evidence="2" id="KW-1185">Reference proteome</keyword>
<dbReference type="EMBL" id="MYFO01000019">
    <property type="protein sequence ID" value="TFE86409.1"/>
    <property type="molecule type" value="Genomic_DNA"/>
</dbReference>
<evidence type="ECO:0000313" key="2">
    <source>
        <dbReference type="Proteomes" id="UP000298246"/>
    </source>
</evidence>
<organism evidence="1 2">
    <name type="scientific">Paenibacillus athensensis</name>
    <dbReference type="NCBI Taxonomy" id="1967502"/>
    <lineage>
        <taxon>Bacteria</taxon>
        <taxon>Bacillati</taxon>
        <taxon>Bacillota</taxon>
        <taxon>Bacilli</taxon>
        <taxon>Bacillales</taxon>
        <taxon>Paenibacillaceae</taxon>
        <taxon>Paenibacillus</taxon>
    </lineage>
</organism>
<proteinExistence type="predicted"/>
<dbReference type="AlphaFoldDB" id="A0A4Y8PYK4"/>
<dbReference type="RefSeq" id="WP_134754255.1">
    <property type="nucleotide sequence ID" value="NZ_MYFO02000014.1"/>
</dbReference>
<dbReference type="OrthoDB" id="2610621at2"/>
<comment type="caution">
    <text evidence="1">The sequence shown here is derived from an EMBL/GenBank/DDBJ whole genome shotgun (WGS) entry which is preliminary data.</text>
</comment>
<dbReference type="Proteomes" id="UP000298246">
    <property type="component" value="Unassembled WGS sequence"/>
</dbReference>
<accession>A0A4Y8PYK4</accession>
<name>A0A4Y8PYK4_9BACL</name>
<reference evidence="1 2" key="1">
    <citation type="submission" date="2017-03" db="EMBL/GenBank/DDBJ databases">
        <title>Isolation of Levoglucosan Utilizing Bacteria.</title>
        <authorList>
            <person name="Arya A.S."/>
        </authorList>
    </citation>
    <scope>NUCLEOTIDE SEQUENCE [LARGE SCALE GENOMIC DNA]</scope>
    <source>
        <strain evidence="1 2">MEC069</strain>
    </source>
</reference>
<gene>
    <name evidence="1" type="ORF">B5M42_15090</name>
</gene>